<dbReference type="PROSITE" id="PS00211">
    <property type="entry name" value="ABC_TRANSPORTER_1"/>
    <property type="match status" value="2"/>
</dbReference>
<keyword evidence="4" id="KW-0175">Coiled coil</keyword>
<gene>
    <name evidence="7" type="ORF">D5R97_09065</name>
</gene>
<comment type="caution">
    <text evidence="7">The sequence shown here is derived from an EMBL/GenBank/DDBJ whole genome shotgun (WGS) entry which is preliminary data.</text>
</comment>
<dbReference type="Pfam" id="PF00005">
    <property type="entry name" value="ABC_tran"/>
    <property type="match status" value="2"/>
</dbReference>
<evidence type="ECO:0000313" key="8">
    <source>
        <dbReference type="Proteomes" id="UP000285138"/>
    </source>
</evidence>
<organism evidence="7 8">
    <name type="scientific">Candidatus Syntrophonatronum acetioxidans</name>
    <dbReference type="NCBI Taxonomy" id="1795816"/>
    <lineage>
        <taxon>Bacteria</taxon>
        <taxon>Bacillati</taxon>
        <taxon>Bacillota</taxon>
        <taxon>Clostridia</taxon>
        <taxon>Eubacteriales</taxon>
        <taxon>Syntrophomonadaceae</taxon>
        <taxon>Candidatus Syntrophonatronum</taxon>
    </lineage>
</organism>
<dbReference type="PANTHER" id="PTHR42855:SF2">
    <property type="entry name" value="DRUG RESISTANCE ABC TRANSPORTER,ATP-BINDING PROTEIN"/>
    <property type="match status" value="1"/>
</dbReference>
<dbReference type="Gene3D" id="3.40.50.300">
    <property type="entry name" value="P-loop containing nucleotide triphosphate hydrolases"/>
    <property type="match status" value="2"/>
</dbReference>
<dbReference type="InterPro" id="IPR051309">
    <property type="entry name" value="ABCF_ATPase"/>
</dbReference>
<dbReference type="InterPro" id="IPR027417">
    <property type="entry name" value="P-loop_NTPase"/>
</dbReference>
<dbReference type="CDD" id="cd03221">
    <property type="entry name" value="ABCF_EF-3"/>
    <property type="match status" value="2"/>
</dbReference>
<evidence type="ECO:0000256" key="5">
    <source>
        <dbReference type="SAM" id="MobiDB-lite"/>
    </source>
</evidence>
<dbReference type="GO" id="GO:0005524">
    <property type="term" value="F:ATP binding"/>
    <property type="evidence" value="ECO:0007669"/>
    <property type="project" value="UniProtKB-KW"/>
</dbReference>
<dbReference type="SUPFAM" id="SSF52540">
    <property type="entry name" value="P-loop containing nucleoside triphosphate hydrolases"/>
    <property type="match status" value="2"/>
</dbReference>
<dbReference type="InterPro" id="IPR003593">
    <property type="entry name" value="AAA+_ATPase"/>
</dbReference>
<dbReference type="GO" id="GO:0016887">
    <property type="term" value="F:ATP hydrolysis activity"/>
    <property type="evidence" value="ECO:0007669"/>
    <property type="project" value="InterPro"/>
</dbReference>
<reference evidence="7 8" key="1">
    <citation type="submission" date="2018-08" db="EMBL/GenBank/DDBJ databases">
        <title>The metabolism and importance of syntrophic acetate oxidation coupled to methane or sulfide production in haloalkaline environments.</title>
        <authorList>
            <person name="Timmers P.H.A."/>
            <person name="Vavourakis C.D."/>
            <person name="Sorokin D.Y."/>
            <person name="Sinninghe Damste J.S."/>
            <person name="Muyzer G."/>
            <person name="Stams A.J.M."/>
            <person name="Plugge C.M."/>
        </authorList>
    </citation>
    <scope>NUCLEOTIDE SEQUENCE [LARGE SCALE GENOMIC DNA]</scope>
    <source>
        <strain evidence="7">MSAO_Bac1</strain>
    </source>
</reference>
<keyword evidence="2" id="KW-0547">Nucleotide-binding</keyword>
<evidence type="ECO:0000256" key="3">
    <source>
        <dbReference type="ARBA" id="ARBA00022840"/>
    </source>
</evidence>
<feature type="domain" description="ABC transporter" evidence="6">
    <location>
        <begin position="330"/>
        <end position="542"/>
    </location>
</feature>
<keyword evidence="1" id="KW-0677">Repeat</keyword>
<name>A0A424YB90_9FIRM</name>
<dbReference type="InterPro" id="IPR032781">
    <property type="entry name" value="ABC_tran_Xtn"/>
</dbReference>
<accession>A0A424YB90</accession>
<dbReference type="AlphaFoldDB" id="A0A424YB90"/>
<evidence type="ECO:0000256" key="1">
    <source>
        <dbReference type="ARBA" id="ARBA00022737"/>
    </source>
</evidence>
<dbReference type="PROSITE" id="PS50893">
    <property type="entry name" value="ABC_TRANSPORTER_2"/>
    <property type="match status" value="2"/>
</dbReference>
<dbReference type="GO" id="GO:0003677">
    <property type="term" value="F:DNA binding"/>
    <property type="evidence" value="ECO:0007669"/>
    <property type="project" value="InterPro"/>
</dbReference>
<dbReference type="InterPro" id="IPR017871">
    <property type="entry name" value="ABC_transporter-like_CS"/>
</dbReference>
<proteinExistence type="predicted"/>
<dbReference type="EMBL" id="QZAA01000243">
    <property type="protein sequence ID" value="RQD73657.1"/>
    <property type="molecule type" value="Genomic_DNA"/>
</dbReference>
<dbReference type="FunFam" id="3.40.50.300:FF:000011">
    <property type="entry name" value="Putative ABC transporter ATP-binding component"/>
    <property type="match status" value="1"/>
</dbReference>
<dbReference type="InterPro" id="IPR003439">
    <property type="entry name" value="ABC_transporter-like_ATP-bd"/>
</dbReference>
<dbReference type="InterPro" id="IPR032524">
    <property type="entry name" value="ABC_tran_C"/>
</dbReference>
<feature type="domain" description="ABC transporter" evidence="6">
    <location>
        <begin position="4"/>
        <end position="263"/>
    </location>
</feature>
<sequence>MAVLNIKNLGKSYGENTIFEGVSLQVFRSNKMALVGPNGAGKTTLLRILMGEEEADEGSISFSRGVSVGYLKQKEYFPPGTTFFQQLKKPLTQIYALGEELKKLEKEMASEEIKENPRLLEKIMEEYGRLSQSYQEKGGYFLDKRIKQVAGGLGFSEEDLERQVDSFSGGEKTCLQLACLLLEEHDLILLDEPTNYLDIKGVEWLEEFLAKEEAALLVASHDRYFLNRVVDGVAHLDNKTLKTYKGNYSQFMEQYHLQKVSQEKAHQKQEELIKKEEDLIRTSKGGERDKRQAKSREKKLEGIERVEAPGQEGTMSLDFNYAGRAGQEVLVFEEAGKEYQGRELFKDISFTIKWGDRVALVGPNGAGKSTLMKMITGEVEPSWGIVRLGPSVKIAYFDQEQGQLNPQKRVLEEITDFSGLTISQARNYLGRYLFKGDDVFKRVGSLSGGERSRLVLAKVALPQANFLLLDEPTNHLDIKGLEELESSLSRYPGTLLFVSHDRYFISSLASKIMEVDKGRVILYQGDYHYYKDIKEKEKDEKDLSRENRKAYRQKQKEQERFHREEMLAKKRDIKRIENRLKEMEERIEELEGRRASYEEKLSNPQVYEDFEEVRRLNQEYKETKKELEGLYVQWEDLGLEYDKRKEDLEKELNASGKN</sequence>
<dbReference type="PANTHER" id="PTHR42855">
    <property type="entry name" value="ABC TRANSPORTER ATP-BINDING SUBUNIT"/>
    <property type="match status" value="1"/>
</dbReference>
<evidence type="ECO:0000313" key="7">
    <source>
        <dbReference type="EMBL" id="RQD73657.1"/>
    </source>
</evidence>
<evidence type="ECO:0000256" key="2">
    <source>
        <dbReference type="ARBA" id="ARBA00022741"/>
    </source>
</evidence>
<protein>
    <submittedName>
        <fullName evidence="7">ABC transporter ATP-binding protein</fullName>
    </submittedName>
</protein>
<dbReference type="Pfam" id="PF12848">
    <property type="entry name" value="ABC_tran_Xtn"/>
    <property type="match status" value="1"/>
</dbReference>
<feature type="coiled-coil region" evidence="4">
    <location>
        <begin position="533"/>
        <end position="637"/>
    </location>
</feature>
<feature type="region of interest" description="Disordered" evidence="5">
    <location>
        <begin position="276"/>
        <end position="303"/>
    </location>
</feature>
<dbReference type="Proteomes" id="UP000285138">
    <property type="component" value="Unassembled WGS sequence"/>
</dbReference>
<dbReference type="SMART" id="SM00382">
    <property type="entry name" value="AAA"/>
    <property type="match status" value="2"/>
</dbReference>
<keyword evidence="3 7" id="KW-0067">ATP-binding</keyword>
<dbReference type="FunFam" id="3.40.50.300:FF:000309">
    <property type="entry name" value="ABC transporter ATP-binding protein"/>
    <property type="match status" value="1"/>
</dbReference>
<evidence type="ECO:0000259" key="6">
    <source>
        <dbReference type="PROSITE" id="PS50893"/>
    </source>
</evidence>
<dbReference type="Pfam" id="PF16326">
    <property type="entry name" value="ABC_tran_CTD"/>
    <property type="match status" value="1"/>
</dbReference>
<evidence type="ECO:0000256" key="4">
    <source>
        <dbReference type="SAM" id="Coils"/>
    </source>
</evidence>